<dbReference type="EMBL" id="JAMKOV010000057">
    <property type="protein sequence ID" value="KAI8034862.1"/>
    <property type="molecule type" value="Genomic_DNA"/>
</dbReference>
<gene>
    <name evidence="1" type="ORF">M5D96_012378</name>
</gene>
<dbReference type="AlphaFoldDB" id="A0A9Q0BJJ8"/>
<proteinExistence type="predicted"/>
<comment type="caution">
    <text evidence="1">The sequence shown here is derived from an EMBL/GenBank/DDBJ whole genome shotgun (WGS) entry which is preliminary data.</text>
</comment>
<dbReference type="Proteomes" id="UP001059596">
    <property type="component" value="Unassembled WGS sequence"/>
</dbReference>
<reference evidence="1" key="1">
    <citation type="journal article" date="2023" name="Genome Biol. Evol.">
        <title>Long-read-based Genome Assembly of Drosophila gunungcola Reveals Fewer Chemosensory Genes in Flower-breeding Species.</title>
        <authorList>
            <person name="Negi A."/>
            <person name="Liao B.Y."/>
            <person name="Yeh S.D."/>
        </authorList>
    </citation>
    <scope>NUCLEOTIDE SEQUENCE</scope>
    <source>
        <strain evidence="1">Sukarami</strain>
    </source>
</reference>
<sequence>MIYMAASHFLPADASFRLRRDIVLDSALGYWVCTSTSTSTSQHLLGGEQRL</sequence>
<organism evidence="1 2">
    <name type="scientific">Drosophila gunungcola</name>
    <name type="common">fruit fly</name>
    <dbReference type="NCBI Taxonomy" id="103775"/>
    <lineage>
        <taxon>Eukaryota</taxon>
        <taxon>Metazoa</taxon>
        <taxon>Ecdysozoa</taxon>
        <taxon>Arthropoda</taxon>
        <taxon>Hexapoda</taxon>
        <taxon>Insecta</taxon>
        <taxon>Pterygota</taxon>
        <taxon>Neoptera</taxon>
        <taxon>Endopterygota</taxon>
        <taxon>Diptera</taxon>
        <taxon>Brachycera</taxon>
        <taxon>Muscomorpha</taxon>
        <taxon>Ephydroidea</taxon>
        <taxon>Drosophilidae</taxon>
        <taxon>Drosophila</taxon>
        <taxon>Sophophora</taxon>
    </lineage>
</organism>
<evidence type="ECO:0000313" key="2">
    <source>
        <dbReference type="Proteomes" id="UP001059596"/>
    </source>
</evidence>
<evidence type="ECO:0000313" key="1">
    <source>
        <dbReference type="EMBL" id="KAI8034862.1"/>
    </source>
</evidence>
<keyword evidence="2" id="KW-1185">Reference proteome</keyword>
<protein>
    <submittedName>
        <fullName evidence="1">Uncharacterized protein</fullName>
    </submittedName>
</protein>
<accession>A0A9Q0BJJ8</accession>
<name>A0A9Q0BJJ8_9MUSC</name>